<sequence length="1244" mass="143162">MPRRRGRPRKSGKTGVQSPEGAAASSSKSTGNEKESPNFVISSSPTEVDKEPEKNETLDPQTNKEDAPVRKSYASVVGSQDDEMKLQYIPASEMNGTPVAKLTKEDIIESATYWDATLVCCILGANPPVEVVKGFVQRIWKEYQIEDVSLLREGQFIVSFKKAEDRDMVLKRKYYFFDNKPALVQKWYPGTKINLEHLDDVPIWIQFPDLNMRFWSLSGLSKLGSMVGKPIRRDRPTANKTKYSYARIQVEVKVQQEFPQEITFIDDEDKVITQQVTYEWYPCICSHCRKLGHTQETCRKQNNKSTRVRRKLVWKAKNNTEVHKDDANTDQDKETGKPSGDREPMKEDTEITSHPEEEGFMEVSGKKAAKKSWNIRGLNSSLKQNEVKRLVNKYDIGLMGLLETKIRGNKFTDIEGKMFNGWGSFINKDAHPLGRIWVVWNKGKFVVEVLDWSDQLVRCKCRGIEDNKQFYLTFVYGHNTAIDRKHLWEQLGNLSSNMKESWGVIGDFNAVLEPQDRIGGNNVTEDETQDFKACMTMCHLEELPSEGSYYTWNNKQTQGSRIYSKLNRVMTNMEWLLQVENKTQIIEEGISDHCLLLIRTQNQERRNVGFRYCDMWELDSDFKPLLNKQNEDKQHNFYECKYTKEVQEEIGSWIRYQWRADNDEAMLDEMMKIKGRRSRQIVIAAFAATCYAVWRLCFNFYLWWDVHDLTRQSISGFRFGKVVLISLGMEKTKLNLNVPLLSVRTRRINRSHQSERVTRKNPENSLVSSRKQFPQPDCELSEVTDKTVAVPFCWEQVPGKARGDDSSSTTPRLHYHQNISRSQTNATHPPEDHAALLDCLVESMRVKGEFDLERREYPYPDELESLTDSLSSSGCKDPDYLELLDESFMVPAAKAVGWGTEEPKLVKNKSVAVERKPYGMPYYSDYADSAMVENQHKKPHKFWKIFNRLRSKSSSGGSKMKNLEAPTPSIKGPKCQTGNALNRSLNHDRQSYSGPLGKQSHDYQQRFHSRALSGELFKVGKRNIPNHLPQSKSAAASPIRSFTSSHFSDPKKFLGVPRELENFKGAGYLHRNIHTQNTRKGGPDSPVDVVEKTVYVDSVNYVKNPNRETFPSKPKVVKELDNLPTLKYVKTHEMFKDNSERSKNPSQEPAGHKQGSKDLETIHRNKSSNGRNQESSCPPLPKSPTESWLWRTLPSRSTMDQMDKSPRGIINTPTKREVTVKSFDEHHSNRHYFEELVPHGSHLW</sequence>
<feature type="domain" description="Endonuclease/exonuclease/phosphatase" evidence="2">
    <location>
        <begin position="372"/>
        <end position="562"/>
    </location>
</feature>
<feature type="compositionally biased region" description="Basic and acidic residues" evidence="1">
    <location>
        <begin position="318"/>
        <end position="357"/>
    </location>
</feature>
<dbReference type="OrthoDB" id="677721at2759"/>
<accession>A0A484K2Z9</accession>
<dbReference type="InterPro" id="IPR005135">
    <property type="entry name" value="Endo/exonuclease/phosphatase"/>
</dbReference>
<dbReference type="InterPro" id="IPR036691">
    <property type="entry name" value="Endo/exonu/phosph_ase_sf"/>
</dbReference>
<feature type="compositionally biased region" description="Basic and acidic residues" evidence="1">
    <location>
        <begin position="752"/>
        <end position="762"/>
    </location>
</feature>
<feature type="compositionally biased region" description="Polar residues" evidence="1">
    <location>
        <begin position="1167"/>
        <end position="1176"/>
    </location>
</feature>
<dbReference type="Gene3D" id="3.60.10.10">
    <property type="entry name" value="Endonuclease/exonuclease/phosphatase"/>
    <property type="match status" value="1"/>
</dbReference>
<dbReference type="Pfam" id="PF03372">
    <property type="entry name" value="Exo_endo_phos"/>
    <property type="match status" value="1"/>
</dbReference>
<feature type="compositionally biased region" description="Polar residues" evidence="1">
    <location>
        <begin position="763"/>
        <end position="772"/>
    </location>
</feature>
<feature type="region of interest" description="Disordered" evidence="1">
    <location>
        <begin position="751"/>
        <end position="773"/>
    </location>
</feature>
<evidence type="ECO:0000259" key="2">
    <source>
        <dbReference type="Pfam" id="PF03372"/>
    </source>
</evidence>
<dbReference type="GO" id="GO:0003824">
    <property type="term" value="F:catalytic activity"/>
    <property type="evidence" value="ECO:0007669"/>
    <property type="project" value="InterPro"/>
</dbReference>
<dbReference type="Proteomes" id="UP000595140">
    <property type="component" value="Unassembled WGS sequence"/>
</dbReference>
<organism evidence="4 5">
    <name type="scientific">Cuscuta campestris</name>
    <dbReference type="NCBI Taxonomy" id="132261"/>
    <lineage>
        <taxon>Eukaryota</taxon>
        <taxon>Viridiplantae</taxon>
        <taxon>Streptophyta</taxon>
        <taxon>Embryophyta</taxon>
        <taxon>Tracheophyta</taxon>
        <taxon>Spermatophyta</taxon>
        <taxon>Magnoliopsida</taxon>
        <taxon>eudicotyledons</taxon>
        <taxon>Gunneridae</taxon>
        <taxon>Pentapetalae</taxon>
        <taxon>asterids</taxon>
        <taxon>lamiids</taxon>
        <taxon>Solanales</taxon>
        <taxon>Convolvulaceae</taxon>
        <taxon>Cuscuteae</taxon>
        <taxon>Cuscuta</taxon>
        <taxon>Cuscuta subgen. Grammica</taxon>
        <taxon>Cuscuta sect. Cleistogrammica</taxon>
    </lineage>
</organism>
<feature type="region of interest" description="Disordered" evidence="1">
    <location>
        <begin position="309"/>
        <end position="365"/>
    </location>
</feature>
<protein>
    <submittedName>
        <fullName evidence="4">Uncharacterized protein</fullName>
    </submittedName>
</protein>
<dbReference type="Pfam" id="PF14111">
    <property type="entry name" value="DUF4283"/>
    <property type="match status" value="1"/>
</dbReference>
<keyword evidence="5" id="KW-1185">Reference proteome</keyword>
<feature type="region of interest" description="Disordered" evidence="1">
    <location>
        <begin position="1"/>
        <end position="71"/>
    </location>
</feature>
<feature type="compositionally biased region" description="Basic residues" evidence="1">
    <location>
        <begin position="1"/>
        <end position="12"/>
    </location>
</feature>
<proteinExistence type="predicted"/>
<gene>
    <name evidence="4" type="ORF">CCAM_LOCUS611</name>
</gene>
<dbReference type="Pfam" id="PF05097">
    <property type="entry name" value="DUF688"/>
    <property type="match status" value="1"/>
</dbReference>
<dbReference type="InterPro" id="IPR007789">
    <property type="entry name" value="DUF688"/>
</dbReference>
<evidence type="ECO:0000259" key="3">
    <source>
        <dbReference type="Pfam" id="PF14111"/>
    </source>
</evidence>
<dbReference type="InterPro" id="IPR040256">
    <property type="entry name" value="At4g02000-like"/>
</dbReference>
<evidence type="ECO:0000256" key="1">
    <source>
        <dbReference type="SAM" id="MobiDB-lite"/>
    </source>
</evidence>
<feature type="compositionally biased region" description="Basic and acidic residues" evidence="1">
    <location>
        <begin position="47"/>
        <end position="69"/>
    </location>
</feature>
<reference evidence="4 5" key="1">
    <citation type="submission" date="2018-04" db="EMBL/GenBank/DDBJ databases">
        <authorList>
            <person name="Vogel A."/>
        </authorList>
    </citation>
    <scope>NUCLEOTIDE SEQUENCE [LARGE SCALE GENOMIC DNA]</scope>
</reference>
<dbReference type="EMBL" id="OOIL02000002">
    <property type="protein sequence ID" value="VFQ58835.1"/>
    <property type="molecule type" value="Genomic_DNA"/>
</dbReference>
<dbReference type="SUPFAM" id="SSF56219">
    <property type="entry name" value="DNase I-like"/>
    <property type="match status" value="1"/>
</dbReference>
<dbReference type="AlphaFoldDB" id="A0A484K2Z9"/>
<feature type="domain" description="DUF4283" evidence="3">
    <location>
        <begin position="114"/>
        <end position="192"/>
    </location>
</feature>
<dbReference type="PANTHER" id="PTHR31286">
    <property type="entry name" value="GLYCINE-RICH CELL WALL STRUCTURAL PROTEIN 1.8-LIKE"/>
    <property type="match status" value="1"/>
</dbReference>
<name>A0A484K2Z9_9ASTE</name>
<dbReference type="InterPro" id="IPR025558">
    <property type="entry name" value="DUF4283"/>
</dbReference>
<evidence type="ECO:0000313" key="5">
    <source>
        <dbReference type="Proteomes" id="UP000595140"/>
    </source>
</evidence>
<feature type="region of interest" description="Disordered" evidence="1">
    <location>
        <begin position="952"/>
        <end position="1004"/>
    </location>
</feature>
<dbReference type="PANTHER" id="PTHR31286:SF165">
    <property type="entry name" value="DUF4283 DOMAIN-CONTAINING PROTEIN"/>
    <property type="match status" value="1"/>
</dbReference>
<feature type="region of interest" description="Disordered" evidence="1">
    <location>
        <begin position="1135"/>
        <end position="1188"/>
    </location>
</feature>
<evidence type="ECO:0000313" key="4">
    <source>
        <dbReference type="EMBL" id="VFQ58835.1"/>
    </source>
</evidence>